<name>A0A0B6Y1Z5_9EUPU</name>
<evidence type="ECO:0000313" key="2">
    <source>
        <dbReference type="EMBL" id="CEK49846.1"/>
    </source>
</evidence>
<protein>
    <recommendedName>
        <fullName evidence="3">PiggyBac transposable element-derived protein domain-containing protein</fullName>
    </recommendedName>
</protein>
<reference evidence="2" key="1">
    <citation type="submission" date="2014-12" db="EMBL/GenBank/DDBJ databases">
        <title>Insight into the proteome of Arion vulgaris.</title>
        <authorList>
            <person name="Aradska J."/>
            <person name="Bulat T."/>
            <person name="Smidak R."/>
            <person name="Sarate P."/>
            <person name="Gangsoo J."/>
            <person name="Sialana F."/>
            <person name="Bilban M."/>
            <person name="Lubec G."/>
        </authorList>
    </citation>
    <scope>NUCLEOTIDE SEQUENCE</scope>
    <source>
        <tissue evidence="2">Skin</tissue>
    </source>
</reference>
<organism evidence="2">
    <name type="scientific">Arion vulgaris</name>
    <dbReference type="NCBI Taxonomy" id="1028688"/>
    <lineage>
        <taxon>Eukaryota</taxon>
        <taxon>Metazoa</taxon>
        <taxon>Spiralia</taxon>
        <taxon>Lophotrochozoa</taxon>
        <taxon>Mollusca</taxon>
        <taxon>Gastropoda</taxon>
        <taxon>Heterobranchia</taxon>
        <taxon>Euthyneura</taxon>
        <taxon>Panpulmonata</taxon>
        <taxon>Eupulmonata</taxon>
        <taxon>Stylommatophora</taxon>
        <taxon>Helicina</taxon>
        <taxon>Arionoidea</taxon>
        <taxon>Arionidae</taxon>
        <taxon>Arion</taxon>
    </lineage>
</organism>
<gene>
    <name evidence="2" type="primary">ORF9037</name>
</gene>
<dbReference type="EMBL" id="HACG01002981">
    <property type="protein sequence ID" value="CEK49846.1"/>
    <property type="molecule type" value="Transcribed_RNA"/>
</dbReference>
<feature type="region of interest" description="Disordered" evidence="1">
    <location>
        <begin position="1"/>
        <end position="74"/>
    </location>
</feature>
<sequence>MTSNGSDHCPDEDSSDSTISSTSEDGTSEEEIENIAPLSPNIVTLNSPDGGDQSYDSPDNGPEDILPPFLPERHPGLHLPDVITRKDHRKYLTPLSFFKLYFCKELLQQICNFTNQQAAATG</sequence>
<feature type="non-terminal residue" evidence="2">
    <location>
        <position position="122"/>
    </location>
</feature>
<accession>A0A0B6Y1Z5</accession>
<evidence type="ECO:0008006" key="3">
    <source>
        <dbReference type="Google" id="ProtNLM"/>
    </source>
</evidence>
<dbReference type="AlphaFoldDB" id="A0A0B6Y1Z5"/>
<feature type="compositionally biased region" description="Low complexity" evidence="1">
    <location>
        <begin position="16"/>
        <end position="25"/>
    </location>
</feature>
<evidence type="ECO:0000256" key="1">
    <source>
        <dbReference type="SAM" id="MobiDB-lite"/>
    </source>
</evidence>
<proteinExistence type="predicted"/>